<dbReference type="PANTHER" id="PTHR43122:SF2">
    <property type="entry name" value="FERREDOXIN SUBUNIT OF PYRUVATE:FLAVODOXIN OXIDOREDUCTASE"/>
    <property type="match status" value="1"/>
</dbReference>
<dbReference type="InterPro" id="IPR017896">
    <property type="entry name" value="4Fe4S_Fe-S-bd"/>
</dbReference>
<dbReference type="Proteomes" id="UP000190102">
    <property type="component" value="Unassembled WGS sequence"/>
</dbReference>
<evidence type="ECO:0000259" key="4">
    <source>
        <dbReference type="PROSITE" id="PS51379"/>
    </source>
</evidence>
<organism evidence="5 6">
    <name type="scientific">Trichlorobacter thiogenes</name>
    <dbReference type="NCBI Taxonomy" id="115783"/>
    <lineage>
        <taxon>Bacteria</taxon>
        <taxon>Pseudomonadati</taxon>
        <taxon>Thermodesulfobacteriota</taxon>
        <taxon>Desulfuromonadia</taxon>
        <taxon>Geobacterales</taxon>
        <taxon>Geobacteraceae</taxon>
        <taxon>Trichlorobacter</taxon>
    </lineage>
</organism>
<dbReference type="SUPFAM" id="SSF54862">
    <property type="entry name" value="4Fe-4S ferredoxins"/>
    <property type="match status" value="1"/>
</dbReference>
<accession>A0A1T4QFB7</accession>
<evidence type="ECO:0000313" key="5">
    <source>
        <dbReference type="EMBL" id="SKA02336.1"/>
    </source>
</evidence>
<evidence type="ECO:0000313" key="6">
    <source>
        <dbReference type="Proteomes" id="UP000190102"/>
    </source>
</evidence>
<gene>
    <name evidence="5" type="ORF">SAMN02745119_02374</name>
</gene>
<dbReference type="EMBL" id="FUWR01000013">
    <property type="protein sequence ID" value="SKA02336.1"/>
    <property type="molecule type" value="Genomic_DNA"/>
</dbReference>
<dbReference type="InterPro" id="IPR017900">
    <property type="entry name" value="4Fe4S_Fe_S_CS"/>
</dbReference>
<sequence length="88" mass="9961">MSTGSTVEIKVHDQACRGCEMCVDICPTKVFDFDEEKRLCTVGHAEDCIACLSCAYICPSGAITHDNYHQVKNFYRDLEFSKRMGKFL</sequence>
<keyword evidence="2" id="KW-0408">Iron</keyword>
<dbReference type="PROSITE" id="PS00198">
    <property type="entry name" value="4FE4S_FER_1"/>
    <property type="match status" value="2"/>
</dbReference>
<keyword evidence="6" id="KW-1185">Reference proteome</keyword>
<dbReference type="STRING" id="115783.SAMN02745119_02374"/>
<protein>
    <submittedName>
        <fullName evidence="5">4Fe-4S dicluster domain-containing protein</fullName>
    </submittedName>
</protein>
<dbReference type="PANTHER" id="PTHR43122">
    <property type="entry name" value="FERREDOXIN SUBUNIT OF PYRUVATE:FLAVODOXIN OXIDOREDUCTASE-RELATED"/>
    <property type="match status" value="1"/>
</dbReference>
<dbReference type="GO" id="GO:0046872">
    <property type="term" value="F:metal ion binding"/>
    <property type="evidence" value="ECO:0007669"/>
    <property type="project" value="UniProtKB-KW"/>
</dbReference>
<proteinExistence type="predicted"/>
<feature type="domain" description="4Fe-4S ferredoxin-type" evidence="4">
    <location>
        <begin position="7"/>
        <end position="36"/>
    </location>
</feature>
<dbReference type="GO" id="GO:0051536">
    <property type="term" value="F:iron-sulfur cluster binding"/>
    <property type="evidence" value="ECO:0007669"/>
    <property type="project" value="UniProtKB-KW"/>
</dbReference>
<evidence type="ECO:0000256" key="2">
    <source>
        <dbReference type="ARBA" id="ARBA00023004"/>
    </source>
</evidence>
<dbReference type="OrthoDB" id="9804603at2"/>
<dbReference type="RefSeq" id="WP_078790639.1">
    <property type="nucleotide sequence ID" value="NZ_FUWR01000013.1"/>
</dbReference>
<feature type="domain" description="4Fe-4S ferredoxin-type" evidence="4">
    <location>
        <begin position="38"/>
        <end position="68"/>
    </location>
</feature>
<dbReference type="AlphaFoldDB" id="A0A1T4QFB7"/>
<name>A0A1T4QFB7_9BACT</name>
<evidence type="ECO:0000256" key="1">
    <source>
        <dbReference type="ARBA" id="ARBA00022723"/>
    </source>
</evidence>
<keyword evidence="1" id="KW-0479">Metal-binding</keyword>
<reference evidence="6" key="1">
    <citation type="submission" date="2017-02" db="EMBL/GenBank/DDBJ databases">
        <authorList>
            <person name="Varghese N."/>
            <person name="Submissions S."/>
        </authorList>
    </citation>
    <scope>NUCLEOTIDE SEQUENCE [LARGE SCALE GENOMIC DNA]</scope>
    <source>
        <strain evidence="6">ATCC BAA-34</strain>
    </source>
</reference>
<dbReference type="PROSITE" id="PS51379">
    <property type="entry name" value="4FE4S_FER_2"/>
    <property type="match status" value="2"/>
</dbReference>
<dbReference type="Pfam" id="PF12838">
    <property type="entry name" value="Fer4_7"/>
    <property type="match status" value="1"/>
</dbReference>
<evidence type="ECO:0000256" key="3">
    <source>
        <dbReference type="ARBA" id="ARBA00023014"/>
    </source>
</evidence>
<keyword evidence="3" id="KW-0411">Iron-sulfur</keyword>
<dbReference type="Gene3D" id="3.30.70.20">
    <property type="match status" value="1"/>
</dbReference>